<dbReference type="RefSeq" id="WP_096359928.1">
    <property type="nucleotide sequence ID" value="NZ_AP014879.1"/>
</dbReference>
<dbReference type="PANTHER" id="PTHR43479">
    <property type="entry name" value="ACREF/ENVCD OPERON REPRESSOR-RELATED"/>
    <property type="match status" value="1"/>
</dbReference>
<evidence type="ECO:0000256" key="2">
    <source>
        <dbReference type="ARBA" id="ARBA00022618"/>
    </source>
</evidence>
<dbReference type="PANTHER" id="PTHR43479:SF11">
    <property type="entry name" value="ACREF_ENVCD OPERON REPRESSOR-RELATED"/>
    <property type="match status" value="1"/>
</dbReference>
<dbReference type="NCBIfam" id="NF007015">
    <property type="entry name" value="PRK09480.1"/>
    <property type="match status" value="1"/>
</dbReference>
<dbReference type="Gene3D" id="1.10.357.10">
    <property type="entry name" value="Tetracycline Repressor, domain 2"/>
    <property type="match status" value="1"/>
</dbReference>
<protein>
    <recommendedName>
        <fullName evidence="5">Nucleoid occlusion factor SlmA</fullName>
    </recommendedName>
</protein>
<dbReference type="HAMAP" id="MF_01839">
    <property type="entry name" value="NO_factor_SlmA"/>
    <property type="match status" value="1"/>
</dbReference>
<dbReference type="InterPro" id="IPR054580">
    <property type="entry name" value="SlmA-like_C"/>
</dbReference>
<accession>A0A1B4XDZ3</accession>
<dbReference type="KEGG" id="slim:SCL_0704"/>
<dbReference type="Pfam" id="PF22276">
    <property type="entry name" value="SlmA-like_C"/>
    <property type="match status" value="1"/>
</dbReference>
<dbReference type="GO" id="GO:0043590">
    <property type="term" value="C:bacterial nucleoid"/>
    <property type="evidence" value="ECO:0007669"/>
    <property type="project" value="UniProtKB-UniRule"/>
</dbReference>
<keyword evidence="1 5" id="KW-0963">Cytoplasm</keyword>
<comment type="similarity">
    <text evidence="5">Belongs to the nucleoid occlusion factor SlmA family.</text>
</comment>
<dbReference type="AlphaFoldDB" id="A0A1B4XDZ3"/>
<evidence type="ECO:0000259" key="7">
    <source>
        <dbReference type="PROSITE" id="PS50977"/>
    </source>
</evidence>
<comment type="function">
    <text evidence="5">Required for nucleoid occlusion (NO) phenomenon, which prevents Z-ring formation and cell division over the nucleoid. Acts as a DNA-associated cell division inhibitor that binds simultaneously chromosomal DNA and FtsZ, and disrupts the assembly of FtsZ polymers. SlmA-DNA-binding sequences (SBS) are dispersed on non-Ter regions of the chromosome, preventing FtsZ polymerization at these regions.</text>
</comment>
<dbReference type="GO" id="GO:0005737">
    <property type="term" value="C:cytoplasm"/>
    <property type="evidence" value="ECO:0007669"/>
    <property type="project" value="UniProtKB-UniRule"/>
</dbReference>
<reference evidence="8 9" key="1">
    <citation type="submission" date="2015-05" db="EMBL/GenBank/DDBJ databases">
        <title>Complete genome sequence of a sulfur-oxidizing gammaproteobacterium strain HA5.</title>
        <authorList>
            <person name="Miura A."/>
            <person name="Kojima H."/>
            <person name="Fukui M."/>
        </authorList>
    </citation>
    <scope>NUCLEOTIDE SEQUENCE [LARGE SCALE GENOMIC DNA]</scope>
    <source>
        <strain evidence="8 9">HA5</strain>
    </source>
</reference>
<dbReference type="OrthoDB" id="9179041at2"/>
<proteinExistence type="inferred from homology"/>
<evidence type="ECO:0000313" key="9">
    <source>
        <dbReference type="Proteomes" id="UP000243180"/>
    </source>
</evidence>
<comment type="subunit">
    <text evidence="5">Homodimer. Interacts with FtsZ.</text>
</comment>
<evidence type="ECO:0000256" key="3">
    <source>
        <dbReference type="ARBA" id="ARBA00023125"/>
    </source>
</evidence>
<dbReference type="InterPro" id="IPR009057">
    <property type="entry name" value="Homeodomain-like_sf"/>
</dbReference>
<dbReference type="InParanoid" id="A0A1B4XDZ3"/>
<evidence type="ECO:0000256" key="4">
    <source>
        <dbReference type="ARBA" id="ARBA00023306"/>
    </source>
</evidence>
<dbReference type="InterPro" id="IPR001647">
    <property type="entry name" value="HTH_TetR"/>
</dbReference>
<dbReference type="PROSITE" id="PS50977">
    <property type="entry name" value="HTH_TETR_2"/>
    <property type="match status" value="1"/>
</dbReference>
<dbReference type="SUPFAM" id="SSF48498">
    <property type="entry name" value="Tetracyclin repressor-like, C-terminal domain"/>
    <property type="match status" value="1"/>
</dbReference>
<gene>
    <name evidence="5" type="primary">slmA</name>
    <name evidence="8" type="ORF">SCL_0704</name>
</gene>
<dbReference type="GO" id="GO:0043565">
    <property type="term" value="F:sequence-specific DNA binding"/>
    <property type="evidence" value="ECO:0007669"/>
    <property type="project" value="UniProtKB-UniRule"/>
</dbReference>
<keyword evidence="2 5" id="KW-0132">Cell division</keyword>
<dbReference type="GO" id="GO:0010974">
    <property type="term" value="P:negative regulation of division septum assembly"/>
    <property type="evidence" value="ECO:0007669"/>
    <property type="project" value="InterPro"/>
</dbReference>
<dbReference type="InterPro" id="IPR050624">
    <property type="entry name" value="HTH-type_Tx_Regulator"/>
</dbReference>
<evidence type="ECO:0000256" key="1">
    <source>
        <dbReference type="ARBA" id="ARBA00022490"/>
    </source>
</evidence>
<feature type="domain" description="HTH tetR-type" evidence="7">
    <location>
        <begin position="7"/>
        <end position="67"/>
    </location>
</feature>
<keyword evidence="9" id="KW-1185">Reference proteome</keyword>
<dbReference type="InterPro" id="IPR023769">
    <property type="entry name" value="NO_SlmA"/>
</dbReference>
<feature type="DNA-binding region" description="H-T-H motif" evidence="6">
    <location>
        <begin position="30"/>
        <end position="49"/>
    </location>
</feature>
<dbReference type="EMBL" id="AP014879">
    <property type="protein sequence ID" value="BAV33026.1"/>
    <property type="molecule type" value="Genomic_DNA"/>
</dbReference>
<evidence type="ECO:0000313" key="8">
    <source>
        <dbReference type="EMBL" id="BAV33026.1"/>
    </source>
</evidence>
<comment type="subcellular location">
    <subcellularLocation>
        <location evidence="5">Cytoplasm</location>
        <location evidence="5">Nucleoid</location>
    </subcellularLocation>
</comment>
<evidence type="ECO:0000256" key="5">
    <source>
        <dbReference type="HAMAP-Rule" id="MF_01839"/>
    </source>
</evidence>
<keyword evidence="3 5" id="KW-0238">DNA-binding</keyword>
<dbReference type="InterPro" id="IPR036271">
    <property type="entry name" value="Tet_transcr_reg_TetR-rel_C_sf"/>
</dbReference>
<evidence type="ECO:0000256" key="6">
    <source>
        <dbReference type="PROSITE-ProRule" id="PRU00335"/>
    </source>
</evidence>
<dbReference type="Proteomes" id="UP000243180">
    <property type="component" value="Chromosome"/>
</dbReference>
<sequence>MARPRRGERRQTILETLAHMLEKNQGEHITTAQLARAVGVSEAALYRHFASKAKMFEGLLEFIEETLFTRINKILAEESRAEARVQSILFLLLGFADKNPGMARLLYGDVLVGETERLRQRVVQIYERIETQLKQILREAEAGENLRVPVADTAALLLAVVEGSITRYVRSEFQSSPVAGWERQWDLLRKGVFG</sequence>
<name>A0A1B4XDZ3_9GAMM</name>
<dbReference type="FunCoup" id="A0A1B4XDZ3">
    <property type="interactions" value="16"/>
</dbReference>
<keyword evidence="4 5" id="KW-0131">Cell cycle</keyword>
<dbReference type="GO" id="GO:0051301">
    <property type="term" value="P:cell division"/>
    <property type="evidence" value="ECO:0007669"/>
    <property type="project" value="UniProtKB-KW"/>
</dbReference>
<dbReference type="SUPFAM" id="SSF46689">
    <property type="entry name" value="Homeodomain-like"/>
    <property type="match status" value="1"/>
</dbReference>
<organism evidence="8 9">
    <name type="scientific">Sulfuricaulis limicola</name>
    <dbReference type="NCBI Taxonomy" id="1620215"/>
    <lineage>
        <taxon>Bacteria</taxon>
        <taxon>Pseudomonadati</taxon>
        <taxon>Pseudomonadota</taxon>
        <taxon>Gammaproteobacteria</taxon>
        <taxon>Acidiferrobacterales</taxon>
        <taxon>Acidiferrobacteraceae</taxon>
        <taxon>Sulfuricaulis</taxon>
    </lineage>
</organism>
<dbReference type="Pfam" id="PF00440">
    <property type="entry name" value="TetR_N"/>
    <property type="match status" value="1"/>
</dbReference>